<evidence type="ECO:0000256" key="1">
    <source>
        <dbReference type="ARBA" id="ARBA00023125"/>
    </source>
</evidence>
<dbReference type="InterPro" id="IPR041490">
    <property type="entry name" value="KstR2_TetR_C"/>
</dbReference>
<dbReference type="Gene3D" id="1.10.357.10">
    <property type="entry name" value="Tetracycline Repressor, domain 2"/>
    <property type="match status" value="1"/>
</dbReference>
<dbReference type="Pfam" id="PF17932">
    <property type="entry name" value="TetR_C_24"/>
    <property type="match status" value="1"/>
</dbReference>
<dbReference type="PROSITE" id="PS50977">
    <property type="entry name" value="HTH_TETR_2"/>
    <property type="match status" value="1"/>
</dbReference>
<dbReference type="Proteomes" id="UP000472676">
    <property type="component" value="Unassembled WGS sequence"/>
</dbReference>
<evidence type="ECO:0000256" key="2">
    <source>
        <dbReference type="PROSITE-ProRule" id="PRU00335"/>
    </source>
</evidence>
<accession>A0A6M2BWC2</accession>
<protein>
    <submittedName>
        <fullName evidence="4">TetR/AcrR family transcriptional regulator</fullName>
    </submittedName>
</protein>
<organism evidence="4 5">
    <name type="scientific">Solimonas terrae</name>
    <dbReference type="NCBI Taxonomy" id="1396819"/>
    <lineage>
        <taxon>Bacteria</taxon>
        <taxon>Pseudomonadati</taxon>
        <taxon>Pseudomonadota</taxon>
        <taxon>Gammaproteobacteria</taxon>
        <taxon>Nevskiales</taxon>
        <taxon>Nevskiaceae</taxon>
        <taxon>Solimonas</taxon>
    </lineage>
</organism>
<evidence type="ECO:0000259" key="3">
    <source>
        <dbReference type="PROSITE" id="PS50977"/>
    </source>
</evidence>
<dbReference type="InterPro" id="IPR050109">
    <property type="entry name" value="HTH-type_TetR-like_transc_reg"/>
</dbReference>
<keyword evidence="5" id="KW-1185">Reference proteome</keyword>
<comment type="caution">
    <text evidence="4">The sequence shown here is derived from an EMBL/GenBank/DDBJ whole genome shotgun (WGS) entry which is preliminary data.</text>
</comment>
<dbReference type="AlphaFoldDB" id="A0A6M2BWC2"/>
<name>A0A6M2BWC2_9GAMM</name>
<dbReference type="InterPro" id="IPR009057">
    <property type="entry name" value="Homeodomain-like_sf"/>
</dbReference>
<proteinExistence type="predicted"/>
<dbReference type="SUPFAM" id="SSF46689">
    <property type="entry name" value="Homeodomain-like"/>
    <property type="match status" value="1"/>
</dbReference>
<sequence>MAYQRSALMQERLAENRQRILASARQLVARGGFRAASINAVAEVSGLSTGAIYRYFPSKSALFIEVLSSAVRHECDILLAIVDGDGSAGERLRAAVESFARRALQGPHLAYAFIAEPADPEVEAARILCRREFSDVFKRVLRQGIASGEFPKQSVDVSAACVVGAFTEALVRPTEHSARRRQDKALVGAIVDFCERAVTGTA</sequence>
<dbReference type="Pfam" id="PF00440">
    <property type="entry name" value="TetR_N"/>
    <property type="match status" value="1"/>
</dbReference>
<dbReference type="PANTHER" id="PTHR30055:SF226">
    <property type="entry name" value="HTH-TYPE TRANSCRIPTIONAL REGULATOR PKSA"/>
    <property type="match status" value="1"/>
</dbReference>
<reference evidence="4 5" key="1">
    <citation type="journal article" date="2014" name="Int. J. Syst. Evol. Microbiol.">
        <title>Solimonas terrae sp. nov., isolated from soil.</title>
        <authorList>
            <person name="Kim S.J."/>
            <person name="Moon J.Y."/>
            <person name="Weon H.Y."/>
            <person name="Ahn J.H."/>
            <person name="Chen W.M."/>
            <person name="Kwon S.W."/>
        </authorList>
    </citation>
    <scope>NUCLEOTIDE SEQUENCE [LARGE SCALE GENOMIC DNA]</scope>
    <source>
        <strain evidence="4 5">KIS83-12</strain>
    </source>
</reference>
<dbReference type="PRINTS" id="PR00455">
    <property type="entry name" value="HTHTETR"/>
</dbReference>
<dbReference type="Gene3D" id="1.10.10.60">
    <property type="entry name" value="Homeodomain-like"/>
    <property type="match status" value="1"/>
</dbReference>
<dbReference type="RefSeq" id="WP_166260026.1">
    <property type="nucleotide sequence ID" value="NZ_JAAMOW010000009.1"/>
</dbReference>
<dbReference type="PANTHER" id="PTHR30055">
    <property type="entry name" value="HTH-TYPE TRANSCRIPTIONAL REGULATOR RUTR"/>
    <property type="match status" value="1"/>
</dbReference>
<dbReference type="InterPro" id="IPR001647">
    <property type="entry name" value="HTH_TetR"/>
</dbReference>
<gene>
    <name evidence="4" type="ORF">G7Y85_16845</name>
</gene>
<dbReference type="InterPro" id="IPR036271">
    <property type="entry name" value="Tet_transcr_reg_TetR-rel_C_sf"/>
</dbReference>
<dbReference type="GO" id="GO:0003700">
    <property type="term" value="F:DNA-binding transcription factor activity"/>
    <property type="evidence" value="ECO:0007669"/>
    <property type="project" value="TreeGrafter"/>
</dbReference>
<keyword evidence="1 2" id="KW-0238">DNA-binding</keyword>
<feature type="domain" description="HTH tetR-type" evidence="3">
    <location>
        <begin position="14"/>
        <end position="74"/>
    </location>
</feature>
<dbReference type="PROSITE" id="PS01081">
    <property type="entry name" value="HTH_TETR_1"/>
    <property type="match status" value="1"/>
</dbReference>
<dbReference type="EMBL" id="JAAMOW010000009">
    <property type="protein sequence ID" value="NGY06443.1"/>
    <property type="molecule type" value="Genomic_DNA"/>
</dbReference>
<dbReference type="SUPFAM" id="SSF48498">
    <property type="entry name" value="Tetracyclin repressor-like, C-terminal domain"/>
    <property type="match status" value="1"/>
</dbReference>
<evidence type="ECO:0000313" key="4">
    <source>
        <dbReference type="EMBL" id="NGY06443.1"/>
    </source>
</evidence>
<feature type="DNA-binding region" description="H-T-H motif" evidence="2">
    <location>
        <begin position="37"/>
        <end position="56"/>
    </location>
</feature>
<dbReference type="InterPro" id="IPR023772">
    <property type="entry name" value="DNA-bd_HTH_TetR-type_CS"/>
</dbReference>
<evidence type="ECO:0000313" key="5">
    <source>
        <dbReference type="Proteomes" id="UP000472676"/>
    </source>
</evidence>
<dbReference type="GO" id="GO:0000976">
    <property type="term" value="F:transcription cis-regulatory region binding"/>
    <property type="evidence" value="ECO:0007669"/>
    <property type="project" value="TreeGrafter"/>
</dbReference>